<proteinExistence type="predicted"/>
<reference evidence="1" key="1">
    <citation type="submission" date="2023-10" db="EMBL/GenBank/DDBJ databases">
        <title>Genome assembly of Pristionchus species.</title>
        <authorList>
            <person name="Yoshida K."/>
            <person name="Sommer R.J."/>
        </authorList>
    </citation>
    <scope>NUCLEOTIDE SEQUENCE</scope>
    <source>
        <strain evidence="1">RS0144</strain>
    </source>
</reference>
<dbReference type="AlphaFoldDB" id="A0AAV5UI15"/>
<comment type="caution">
    <text evidence="1">The sequence shown here is derived from an EMBL/GenBank/DDBJ whole genome shotgun (WGS) entry which is preliminary data.</text>
</comment>
<sequence length="161" mass="18287">CLYSQPEKRSESGSCVVSLDRTNSNVGSAGIQCCHCLKLLTKKEGFRGLLGKYPKCSFLKCGHICHDGHLDDAKIYCNFCAKGLNNVNGQVREMKRNCDITDYLKELNKKKIDFVVCQSCKERHSSYWLCHWDVATGDPNECAWCAVEKVEKARRREKSNN</sequence>
<dbReference type="EMBL" id="BTSX01000006">
    <property type="protein sequence ID" value="GMT05559.1"/>
    <property type="molecule type" value="Genomic_DNA"/>
</dbReference>
<accession>A0AAV5UI15</accession>
<keyword evidence="2" id="KW-1185">Reference proteome</keyword>
<dbReference type="Proteomes" id="UP001432027">
    <property type="component" value="Unassembled WGS sequence"/>
</dbReference>
<gene>
    <name evidence="1" type="ORF">PENTCL1PPCAC_27733</name>
</gene>
<evidence type="ECO:0000313" key="1">
    <source>
        <dbReference type="EMBL" id="GMT05559.1"/>
    </source>
</evidence>
<organism evidence="1 2">
    <name type="scientific">Pristionchus entomophagus</name>
    <dbReference type="NCBI Taxonomy" id="358040"/>
    <lineage>
        <taxon>Eukaryota</taxon>
        <taxon>Metazoa</taxon>
        <taxon>Ecdysozoa</taxon>
        <taxon>Nematoda</taxon>
        <taxon>Chromadorea</taxon>
        <taxon>Rhabditida</taxon>
        <taxon>Rhabditina</taxon>
        <taxon>Diplogasteromorpha</taxon>
        <taxon>Diplogasteroidea</taxon>
        <taxon>Neodiplogasteridae</taxon>
        <taxon>Pristionchus</taxon>
    </lineage>
</organism>
<evidence type="ECO:0000313" key="2">
    <source>
        <dbReference type="Proteomes" id="UP001432027"/>
    </source>
</evidence>
<protein>
    <submittedName>
        <fullName evidence="1">Uncharacterized protein</fullName>
    </submittedName>
</protein>
<feature type="non-terminal residue" evidence="1">
    <location>
        <position position="1"/>
    </location>
</feature>
<name>A0AAV5UI15_9BILA</name>